<comment type="caution">
    <text evidence="1">The sequence shown here is derived from an EMBL/GenBank/DDBJ whole genome shotgun (WGS) entry which is preliminary data.</text>
</comment>
<proteinExistence type="predicted"/>
<sequence>MFTFHNETSAAVQAAITTAYRTGARVRVWLGDTATGAAWTSEFDVLGYIGCSMGPVKIPLLIHNRRSMGGGGLLDHCIVRIDTTDGQTLYKHPEFSTGDWKIKYNNGPVSVLNNGELYADFENEKKARDFIAFMRGERYSK</sequence>
<evidence type="ECO:0000313" key="2">
    <source>
        <dbReference type="Proteomes" id="UP000469950"/>
    </source>
</evidence>
<protein>
    <submittedName>
        <fullName evidence="1">Uncharacterized protein</fullName>
    </submittedName>
</protein>
<name>A0A833NBM7_MARNT</name>
<dbReference type="AlphaFoldDB" id="A0A833NBM7"/>
<evidence type="ECO:0000313" key="1">
    <source>
        <dbReference type="EMBL" id="KAE8546185.1"/>
    </source>
</evidence>
<dbReference type="Proteomes" id="UP000469950">
    <property type="component" value="Unassembled WGS sequence"/>
</dbReference>
<organism evidence="1 2">
    <name type="scientific">Marinobacter nauticus</name>
    <name type="common">Marinobacter hydrocarbonoclasticus</name>
    <name type="synonym">Marinobacter aquaeolei</name>
    <dbReference type="NCBI Taxonomy" id="2743"/>
    <lineage>
        <taxon>Bacteria</taxon>
        <taxon>Pseudomonadati</taxon>
        <taxon>Pseudomonadota</taxon>
        <taxon>Gammaproteobacteria</taxon>
        <taxon>Pseudomonadales</taxon>
        <taxon>Marinobacteraceae</taxon>
        <taxon>Marinobacter</taxon>
    </lineage>
</organism>
<accession>A0A833NBM7</accession>
<gene>
    <name evidence="1" type="ORF">F6453_1431</name>
</gene>
<reference evidence="1 2" key="1">
    <citation type="submission" date="2019-10" db="EMBL/GenBank/DDBJ databases">
        <title>Draft genome sequence of Marinobacter hydrocarbonoclasticus NCT7M from the microbiome of the marine copepod.</title>
        <authorList>
            <person name="Nuttall R."/>
            <person name="Sharma G."/>
            <person name="Moisander P."/>
        </authorList>
    </citation>
    <scope>NUCLEOTIDE SEQUENCE [LARGE SCALE GENOMIC DNA]</scope>
    <source>
        <strain evidence="1 2">NCT7M</strain>
    </source>
</reference>
<dbReference type="EMBL" id="WBMP01000005">
    <property type="protein sequence ID" value="KAE8546185.1"/>
    <property type="molecule type" value="Genomic_DNA"/>
</dbReference>
<dbReference type="RefSeq" id="WP_153740417.1">
    <property type="nucleotide sequence ID" value="NZ_WBMP01000005.1"/>
</dbReference>